<dbReference type="PANTHER" id="PTHR39209">
    <property type="match status" value="1"/>
</dbReference>
<dbReference type="EMBL" id="FONA01000010">
    <property type="protein sequence ID" value="SFE37231.1"/>
    <property type="molecule type" value="Genomic_DNA"/>
</dbReference>
<dbReference type="STRING" id="385682.SAMN05444380_11073"/>
<keyword evidence="2" id="KW-0670">Pyruvate</keyword>
<dbReference type="GO" id="GO:0004826">
    <property type="term" value="F:phenylalanine-tRNA ligase activity"/>
    <property type="evidence" value="ECO:0007669"/>
    <property type="project" value="InterPro"/>
</dbReference>
<accession>A0A1I2A026</accession>
<dbReference type="InterPro" id="IPR020825">
    <property type="entry name" value="Phe-tRNA_synthase-like_B3/B4"/>
</dbReference>
<dbReference type="Gene3D" id="3.50.40.10">
    <property type="entry name" value="Phenylalanyl-trna Synthetase, Chain B, domain 3"/>
    <property type="match status" value="1"/>
</dbReference>
<dbReference type="GO" id="GO:0003723">
    <property type="term" value="F:RNA binding"/>
    <property type="evidence" value="ECO:0007669"/>
    <property type="project" value="InterPro"/>
</dbReference>
<dbReference type="RefSeq" id="WP_010527205.1">
    <property type="nucleotide sequence ID" value="NZ_AFSL01000035.1"/>
</dbReference>
<dbReference type="eggNOG" id="COG3382">
    <property type="taxonomic scope" value="Bacteria"/>
</dbReference>
<name>A0A1I2A026_9BACT</name>
<protein>
    <submittedName>
        <fullName evidence="2">Phosphoenolpyruvate synthase</fullName>
    </submittedName>
</protein>
<keyword evidence="3" id="KW-1185">Reference proteome</keyword>
<dbReference type="AlphaFoldDB" id="A0A1I2A026"/>
<evidence type="ECO:0000313" key="2">
    <source>
        <dbReference type="EMBL" id="SFE37231.1"/>
    </source>
</evidence>
<dbReference type="SMART" id="SM00873">
    <property type="entry name" value="B3_4"/>
    <property type="match status" value="1"/>
</dbReference>
<dbReference type="Pfam" id="PF03483">
    <property type="entry name" value="B3_4"/>
    <property type="match status" value="1"/>
</dbReference>
<dbReference type="PANTHER" id="PTHR39209:SF2">
    <property type="entry name" value="CYTOPLASMIC PROTEIN"/>
    <property type="match status" value="1"/>
</dbReference>
<dbReference type="InterPro" id="IPR005146">
    <property type="entry name" value="B3/B4_tRNA-bd"/>
</dbReference>
<organism evidence="2 3">
    <name type="scientific">Thermophagus xiamenensis</name>
    <dbReference type="NCBI Taxonomy" id="385682"/>
    <lineage>
        <taxon>Bacteria</taxon>
        <taxon>Pseudomonadati</taxon>
        <taxon>Bacteroidota</taxon>
        <taxon>Bacteroidia</taxon>
        <taxon>Marinilabiliales</taxon>
        <taxon>Marinilabiliaceae</taxon>
        <taxon>Thermophagus</taxon>
    </lineage>
</organism>
<proteinExistence type="predicted"/>
<dbReference type="SUPFAM" id="SSF56037">
    <property type="entry name" value="PheT/TilS domain"/>
    <property type="match status" value="1"/>
</dbReference>
<dbReference type="Proteomes" id="UP000181976">
    <property type="component" value="Unassembled WGS sequence"/>
</dbReference>
<dbReference type="OrthoDB" id="9789812at2"/>
<evidence type="ECO:0000259" key="1">
    <source>
        <dbReference type="SMART" id="SM00873"/>
    </source>
</evidence>
<sequence length="222" mass="24350">MTLPAIETESSLLQQLPELKLGVLTSDVEVAEADETLRQEMDKLLNELSPRLDAGIIRNMPAVKAAKDAYRRLGKDPNRYRPSAEALLRRVSKGKGLYYVNNVVDCLNMVSVKTGYSICGYDVDKIVGTIKLGIGKPGEPYQGIGRGELNIENLPVFRDDTGPFGTPTSDSVRTSIDENTSSVLMIIPAFDGNQTELNNALETLAELLNKFVNKSSSQFKIL</sequence>
<dbReference type="InParanoid" id="A0A1I2A026"/>
<gene>
    <name evidence="2" type="ORF">SAMN05444380_11073</name>
</gene>
<evidence type="ECO:0000313" key="3">
    <source>
        <dbReference type="Proteomes" id="UP000181976"/>
    </source>
</evidence>
<feature type="domain" description="B3/B4 tRNA-binding" evidence="1">
    <location>
        <begin position="65"/>
        <end position="213"/>
    </location>
</feature>
<reference evidence="2 3" key="1">
    <citation type="submission" date="2016-10" db="EMBL/GenBank/DDBJ databases">
        <authorList>
            <person name="de Groot N.N."/>
        </authorList>
    </citation>
    <scope>NUCLEOTIDE SEQUENCE [LARGE SCALE GENOMIC DNA]</scope>
    <source>
        <strain evidence="2 3">DSM 19012</strain>
    </source>
</reference>